<dbReference type="PROSITE" id="PS00036">
    <property type="entry name" value="BZIP_BASIC"/>
    <property type="match status" value="1"/>
</dbReference>
<feature type="region of interest" description="Disordered" evidence="6">
    <location>
        <begin position="78"/>
        <end position="237"/>
    </location>
</feature>
<sequence>MSFAETTSSRTLPPLSSALGQTVAVSHGVSLQQALTLPPVSFLSNYGSPPQLHSVPPTQPPTSTTAYVVTALPQYQPAAQQQLSPSSTITTTVTTAHHIPSSTRAMPILPKLGREYTSPPPSLLPSPSSTRDYPDLRTSPTLTSASAVLAGSPPSHSYYPRPTSSTSSEHHHHHHHHHHSSQGHSDHYGSPPSHHSQRSGSIQPSPDEILAEKRRRNAGASARFRDRRKQRERENQDRCEYLERRVAELEKALAHATDGVLPEKEHKRRGREGKDGKSSSSGGGEHRKESLAGRVSDLETQVVRTRIEREGAYRKISELEKEVSWNDML</sequence>
<dbReference type="GO" id="GO:0005634">
    <property type="term" value="C:nucleus"/>
    <property type="evidence" value="ECO:0007669"/>
    <property type="project" value="UniProtKB-SubCell"/>
</dbReference>
<comment type="subcellular location">
    <subcellularLocation>
        <location evidence="1">Nucleus</location>
    </subcellularLocation>
</comment>
<dbReference type="OrthoDB" id="2247093at2759"/>
<organism evidence="8 9">
    <name type="scientific">Jimgerdemannia flammicorona</name>
    <dbReference type="NCBI Taxonomy" id="994334"/>
    <lineage>
        <taxon>Eukaryota</taxon>
        <taxon>Fungi</taxon>
        <taxon>Fungi incertae sedis</taxon>
        <taxon>Mucoromycota</taxon>
        <taxon>Mucoromycotina</taxon>
        <taxon>Endogonomycetes</taxon>
        <taxon>Endogonales</taxon>
        <taxon>Endogonaceae</taxon>
        <taxon>Jimgerdemannia</taxon>
    </lineage>
</organism>
<feature type="compositionally biased region" description="Low complexity" evidence="6">
    <location>
        <begin position="152"/>
        <end position="167"/>
    </location>
</feature>
<feature type="compositionally biased region" description="Basic residues" evidence="6">
    <location>
        <begin position="170"/>
        <end position="181"/>
    </location>
</feature>
<keyword evidence="2" id="KW-0805">Transcription regulation</keyword>
<evidence type="ECO:0000259" key="7">
    <source>
        <dbReference type="PROSITE" id="PS00036"/>
    </source>
</evidence>
<dbReference type="SUPFAM" id="SSF57959">
    <property type="entry name" value="Leucine zipper domain"/>
    <property type="match status" value="1"/>
</dbReference>
<evidence type="ECO:0000256" key="6">
    <source>
        <dbReference type="SAM" id="MobiDB-lite"/>
    </source>
</evidence>
<dbReference type="GO" id="GO:0000977">
    <property type="term" value="F:RNA polymerase II transcription regulatory region sequence-specific DNA binding"/>
    <property type="evidence" value="ECO:0007669"/>
    <property type="project" value="TreeGrafter"/>
</dbReference>
<dbReference type="PANTHER" id="PTHR13044">
    <property type="entry name" value="ACTIVATING TRANSCRIPTION FACTOR ATF 4/5"/>
    <property type="match status" value="1"/>
</dbReference>
<evidence type="ECO:0000256" key="3">
    <source>
        <dbReference type="ARBA" id="ARBA00023125"/>
    </source>
</evidence>
<keyword evidence="4" id="KW-0804">Transcription</keyword>
<dbReference type="CDD" id="cd14705">
    <property type="entry name" value="bZIP_Zip1"/>
    <property type="match status" value="1"/>
</dbReference>
<dbReference type="Gene3D" id="1.20.5.170">
    <property type="match status" value="1"/>
</dbReference>
<feature type="compositionally biased region" description="Low complexity" evidence="6">
    <location>
        <begin position="78"/>
        <end position="101"/>
    </location>
</feature>
<evidence type="ECO:0000256" key="5">
    <source>
        <dbReference type="ARBA" id="ARBA00023242"/>
    </source>
</evidence>
<keyword evidence="9" id="KW-1185">Reference proteome</keyword>
<evidence type="ECO:0000313" key="8">
    <source>
        <dbReference type="EMBL" id="RUP51001.1"/>
    </source>
</evidence>
<dbReference type="InterPro" id="IPR004827">
    <property type="entry name" value="bZIP"/>
</dbReference>
<feature type="domain" description="BZIP" evidence="7">
    <location>
        <begin position="213"/>
        <end position="227"/>
    </location>
</feature>
<accession>A0A433DJP1</accession>
<name>A0A433DJP1_9FUNG</name>
<gene>
    <name evidence="8" type="ORF">BC936DRAFT_136646</name>
</gene>
<evidence type="ECO:0000256" key="2">
    <source>
        <dbReference type="ARBA" id="ARBA00023015"/>
    </source>
</evidence>
<comment type="caution">
    <text evidence="8">The sequence shown here is derived from an EMBL/GenBank/DDBJ whole genome shotgun (WGS) entry which is preliminary data.</text>
</comment>
<keyword evidence="5" id="KW-0539">Nucleus</keyword>
<dbReference type="PANTHER" id="PTHR13044:SF14">
    <property type="entry name" value="CRYPTOCEPHAL, ISOFORM A"/>
    <property type="match status" value="1"/>
</dbReference>
<evidence type="ECO:0000256" key="1">
    <source>
        <dbReference type="ARBA" id="ARBA00004123"/>
    </source>
</evidence>
<keyword evidence="3" id="KW-0238">DNA-binding</keyword>
<reference evidence="8 9" key="1">
    <citation type="journal article" date="2018" name="New Phytol.">
        <title>Phylogenomics of Endogonaceae and evolution of mycorrhizas within Mucoromycota.</title>
        <authorList>
            <person name="Chang Y."/>
            <person name="Desiro A."/>
            <person name="Na H."/>
            <person name="Sandor L."/>
            <person name="Lipzen A."/>
            <person name="Clum A."/>
            <person name="Barry K."/>
            <person name="Grigoriev I.V."/>
            <person name="Martin F.M."/>
            <person name="Stajich J.E."/>
            <person name="Smith M.E."/>
            <person name="Bonito G."/>
            <person name="Spatafora J.W."/>
        </authorList>
    </citation>
    <scope>NUCLEOTIDE SEQUENCE [LARGE SCALE GENOMIC DNA]</scope>
    <source>
        <strain evidence="8 9">GMNB39</strain>
    </source>
</reference>
<dbReference type="InterPro" id="IPR046347">
    <property type="entry name" value="bZIP_sf"/>
</dbReference>
<proteinExistence type="predicted"/>
<dbReference type="Pfam" id="PF07716">
    <property type="entry name" value="bZIP_2"/>
    <property type="match status" value="1"/>
</dbReference>
<feature type="region of interest" description="Disordered" evidence="6">
    <location>
        <begin position="254"/>
        <end position="299"/>
    </location>
</feature>
<dbReference type="GO" id="GO:0001228">
    <property type="term" value="F:DNA-binding transcription activator activity, RNA polymerase II-specific"/>
    <property type="evidence" value="ECO:0007669"/>
    <property type="project" value="TreeGrafter"/>
</dbReference>
<evidence type="ECO:0000313" key="9">
    <source>
        <dbReference type="Proteomes" id="UP000268093"/>
    </source>
</evidence>
<dbReference type="Proteomes" id="UP000268093">
    <property type="component" value="Unassembled WGS sequence"/>
</dbReference>
<dbReference type="EMBL" id="RBNI01001019">
    <property type="protein sequence ID" value="RUP51001.1"/>
    <property type="molecule type" value="Genomic_DNA"/>
</dbReference>
<evidence type="ECO:0000256" key="4">
    <source>
        <dbReference type="ARBA" id="ARBA00023163"/>
    </source>
</evidence>
<protein>
    <recommendedName>
        <fullName evidence="7">BZIP domain-containing protein</fullName>
    </recommendedName>
</protein>
<dbReference type="AlphaFoldDB" id="A0A433DJP1"/>